<reference evidence="2 3" key="1">
    <citation type="submission" date="2021-03" db="EMBL/GenBank/DDBJ databases">
        <authorList>
            <person name="Kim M.K."/>
        </authorList>
    </citation>
    <scope>NUCLEOTIDE SEQUENCE [LARGE SCALE GENOMIC DNA]</scope>
    <source>
        <strain evidence="2 3">BT442</strain>
    </source>
</reference>
<feature type="domain" description="S1 motif" evidence="1">
    <location>
        <begin position="118"/>
        <end position="191"/>
    </location>
</feature>
<dbReference type="InterPro" id="IPR012340">
    <property type="entry name" value="NA-bd_OB-fold"/>
</dbReference>
<name>A0ABS3QJN3_9BACT</name>
<dbReference type="Pfam" id="PF00575">
    <property type="entry name" value="S1"/>
    <property type="match status" value="1"/>
</dbReference>
<dbReference type="SMART" id="SM00316">
    <property type="entry name" value="S1"/>
    <property type="match status" value="1"/>
</dbReference>
<protein>
    <submittedName>
        <fullName evidence="2">S1 RNA-binding domain-containing protein</fullName>
    </submittedName>
</protein>
<gene>
    <name evidence="2" type="ORF">J4E00_20520</name>
</gene>
<dbReference type="Gene3D" id="2.40.50.140">
    <property type="entry name" value="Nucleic acid-binding proteins"/>
    <property type="match status" value="1"/>
</dbReference>
<dbReference type="InterPro" id="IPR003029">
    <property type="entry name" value="S1_domain"/>
</dbReference>
<dbReference type="EMBL" id="JAGETZ010000011">
    <property type="protein sequence ID" value="MBO2011461.1"/>
    <property type="molecule type" value="Genomic_DNA"/>
</dbReference>
<keyword evidence="3" id="KW-1185">Reference proteome</keyword>
<sequence>MDQYEVLKNTHKVGHPISGIVTGHKIYNHAPGFISCDIQMQTESVFKSILPYHNLFDNYDFTTFDESLIPASGVSIEMVIMNYVDGTLYLSASPNDITPTRIAGFVEFYEIVESLNEGTVITGKVAKVVPFGVFVKLPQGICGLIDIGYPTAEECEKLPYDNSAWPQAGDIITCKILGFRFHEKQIALNWLSDSSYASSKNGL</sequence>
<evidence type="ECO:0000259" key="1">
    <source>
        <dbReference type="PROSITE" id="PS50126"/>
    </source>
</evidence>
<evidence type="ECO:0000313" key="3">
    <source>
        <dbReference type="Proteomes" id="UP000664369"/>
    </source>
</evidence>
<dbReference type="PROSITE" id="PS50126">
    <property type="entry name" value="S1"/>
    <property type="match status" value="1"/>
</dbReference>
<evidence type="ECO:0000313" key="2">
    <source>
        <dbReference type="EMBL" id="MBO2011461.1"/>
    </source>
</evidence>
<proteinExistence type="predicted"/>
<dbReference type="SUPFAM" id="SSF50249">
    <property type="entry name" value="Nucleic acid-binding proteins"/>
    <property type="match status" value="1"/>
</dbReference>
<dbReference type="RefSeq" id="WP_208177150.1">
    <property type="nucleotide sequence ID" value="NZ_JAGETZ010000011.1"/>
</dbReference>
<comment type="caution">
    <text evidence="2">The sequence shown here is derived from an EMBL/GenBank/DDBJ whole genome shotgun (WGS) entry which is preliminary data.</text>
</comment>
<dbReference type="Proteomes" id="UP000664369">
    <property type="component" value="Unassembled WGS sequence"/>
</dbReference>
<organism evidence="2 3">
    <name type="scientific">Hymenobacter negativus</name>
    <dbReference type="NCBI Taxonomy" id="2795026"/>
    <lineage>
        <taxon>Bacteria</taxon>
        <taxon>Pseudomonadati</taxon>
        <taxon>Bacteroidota</taxon>
        <taxon>Cytophagia</taxon>
        <taxon>Cytophagales</taxon>
        <taxon>Hymenobacteraceae</taxon>
        <taxon>Hymenobacter</taxon>
    </lineage>
</organism>
<accession>A0ABS3QJN3</accession>